<name>A0AAD7EAM2_9AGAR</name>
<keyword evidence="3" id="KW-1185">Reference proteome</keyword>
<accession>A0AAD7EAM2</accession>
<dbReference type="Gene3D" id="3.80.10.10">
    <property type="entry name" value="Ribonuclease Inhibitor"/>
    <property type="match status" value="1"/>
</dbReference>
<dbReference type="Proteomes" id="UP001218218">
    <property type="component" value="Unassembled WGS sequence"/>
</dbReference>
<evidence type="ECO:0000256" key="1">
    <source>
        <dbReference type="SAM" id="Coils"/>
    </source>
</evidence>
<dbReference type="AlphaFoldDB" id="A0AAD7EAM2"/>
<proteinExistence type="predicted"/>
<reference evidence="2" key="1">
    <citation type="submission" date="2023-03" db="EMBL/GenBank/DDBJ databases">
        <title>Massive genome expansion in bonnet fungi (Mycena s.s.) driven by repeated elements and novel gene families across ecological guilds.</title>
        <authorList>
            <consortium name="Lawrence Berkeley National Laboratory"/>
            <person name="Harder C.B."/>
            <person name="Miyauchi S."/>
            <person name="Viragh M."/>
            <person name="Kuo A."/>
            <person name="Thoen E."/>
            <person name="Andreopoulos B."/>
            <person name="Lu D."/>
            <person name="Skrede I."/>
            <person name="Drula E."/>
            <person name="Henrissat B."/>
            <person name="Morin E."/>
            <person name="Kohler A."/>
            <person name="Barry K."/>
            <person name="LaButti K."/>
            <person name="Morin E."/>
            <person name="Salamov A."/>
            <person name="Lipzen A."/>
            <person name="Mereny Z."/>
            <person name="Hegedus B."/>
            <person name="Baldrian P."/>
            <person name="Stursova M."/>
            <person name="Weitz H."/>
            <person name="Taylor A."/>
            <person name="Grigoriev I.V."/>
            <person name="Nagy L.G."/>
            <person name="Martin F."/>
            <person name="Kauserud H."/>
        </authorList>
    </citation>
    <scope>NUCLEOTIDE SEQUENCE</scope>
    <source>
        <strain evidence="2">CBHHK002</strain>
    </source>
</reference>
<comment type="caution">
    <text evidence="2">The sequence shown here is derived from an EMBL/GenBank/DDBJ whole genome shotgun (WGS) entry which is preliminary data.</text>
</comment>
<evidence type="ECO:0000313" key="2">
    <source>
        <dbReference type="EMBL" id="KAJ7306976.1"/>
    </source>
</evidence>
<gene>
    <name evidence="2" type="ORF">DFH08DRAFT_513468</name>
</gene>
<dbReference type="SUPFAM" id="SSF52047">
    <property type="entry name" value="RNI-like"/>
    <property type="match status" value="1"/>
</dbReference>
<evidence type="ECO:0008006" key="4">
    <source>
        <dbReference type="Google" id="ProtNLM"/>
    </source>
</evidence>
<evidence type="ECO:0000313" key="3">
    <source>
        <dbReference type="Proteomes" id="UP001218218"/>
    </source>
</evidence>
<dbReference type="InterPro" id="IPR032675">
    <property type="entry name" value="LRR_dom_sf"/>
</dbReference>
<protein>
    <recommendedName>
        <fullName evidence="4">F-box domain-containing protein</fullName>
    </recommendedName>
</protein>
<keyword evidence="1" id="KW-0175">Coiled coil</keyword>
<organism evidence="2 3">
    <name type="scientific">Mycena albidolilacea</name>
    <dbReference type="NCBI Taxonomy" id="1033008"/>
    <lineage>
        <taxon>Eukaryota</taxon>
        <taxon>Fungi</taxon>
        <taxon>Dikarya</taxon>
        <taxon>Basidiomycota</taxon>
        <taxon>Agaricomycotina</taxon>
        <taxon>Agaricomycetes</taxon>
        <taxon>Agaricomycetidae</taxon>
        <taxon>Agaricales</taxon>
        <taxon>Marasmiineae</taxon>
        <taxon>Mycenaceae</taxon>
        <taxon>Mycena</taxon>
    </lineage>
</organism>
<dbReference type="EMBL" id="JARIHO010000090">
    <property type="protein sequence ID" value="KAJ7306976.1"/>
    <property type="molecule type" value="Genomic_DNA"/>
</dbReference>
<feature type="coiled-coil region" evidence="1">
    <location>
        <begin position="12"/>
        <end position="39"/>
    </location>
</feature>
<sequence>MLNSLETDRFHLADIEGRIRDLERLLSSLRIEHALVQERLDAYKYPVITLPSEMVSEIFIHCLPIYPHPPPLIGVDSPTLLAQICRKWRDIALSTPALWRAIQLTSDSTTFLGMCKQGRISEVWMRRSASCPLSINIDSHRSLSWSELSAAVIAHRPRWEHLELTVPTSALLTIVGPMPFLWRLDLGLVPMETIHTIPPIQEVPHLRTVSLRGWIASRVTLPWQKLTSLTLFMADPSQCVTILRQTSNLIHCHLHLDEELEPFIDPGLDIPLPRLESLVLKNHSCVSLTGFLDSFVVPALYSLTMEEEFLGADRILSLKSFISKSGCKLEEVRITLEGATRGKSYLSAFPSIPNFSFIGRYAWNDDDSDFSSD</sequence>